<dbReference type="Proteomes" id="UP000476212">
    <property type="component" value="Unassembled WGS sequence"/>
</dbReference>
<dbReference type="Proteomes" id="UP000045541">
    <property type="component" value="Unassembled WGS sequence"/>
</dbReference>
<dbReference type="Proteomes" id="UP000729182">
    <property type="component" value="Unassembled WGS sequence"/>
</dbReference>
<evidence type="ECO:0000313" key="7">
    <source>
        <dbReference type="EMBL" id="MTV85996.1"/>
    </source>
</evidence>
<keyword evidence="1" id="KW-0472">Membrane</keyword>
<evidence type="ECO:0000313" key="2">
    <source>
        <dbReference type="EMBL" id="CIS75213.1"/>
    </source>
</evidence>
<feature type="transmembrane region" description="Helical" evidence="1">
    <location>
        <begin position="84"/>
        <end position="106"/>
    </location>
</feature>
<dbReference type="EMBL" id="WNHX01000001">
    <property type="protein sequence ID" value="MTV85996.1"/>
    <property type="molecule type" value="Genomic_DNA"/>
</dbReference>
<evidence type="ECO:0000313" key="19">
    <source>
        <dbReference type="Proteomes" id="UP000469505"/>
    </source>
</evidence>
<evidence type="ECO:0000313" key="13">
    <source>
        <dbReference type="Proteomes" id="UP000042745"/>
    </source>
</evidence>
<evidence type="ECO:0000313" key="4">
    <source>
        <dbReference type="EMBL" id="MTV43089.1"/>
    </source>
</evidence>
<gene>
    <name evidence="11" type="ORF">AZJ28_11800</name>
    <name evidence="2" type="ORF">ERS019486_01775</name>
    <name evidence="3" type="ORF">ERS096071_01438</name>
    <name evidence="6" type="ORF">GM535_00945</name>
    <name evidence="9" type="ORF">GM536_00755</name>
    <name evidence="10" type="ORF">GM537_00290</name>
    <name evidence="5" type="ORF">GM539_00830</name>
    <name evidence="7" type="ORF">GM543_00195</name>
    <name evidence="8" type="ORF">GM544_00305</name>
    <name evidence="4" type="ORF">GM545_05435</name>
    <name evidence="12" type="ORF">SAMEA104154639_01170</name>
</gene>
<dbReference type="EMBL" id="WNIA01000002">
    <property type="protein sequence ID" value="MTV97665.1"/>
    <property type="molecule type" value="Genomic_DNA"/>
</dbReference>
<keyword evidence="1" id="KW-1133">Transmembrane helix</keyword>
<evidence type="ECO:0000313" key="3">
    <source>
        <dbReference type="EMBL" id="CKJ21409.1"/>
    </source>
</evidence>
<dbReference type="EMBL" id="VMYC01000298">
    <property type="protein sequence ID" value="TVX65634.1"/>
    <property type="molecule type" value="Genomic_DNA"/>
</dbReference>
<feature type="transmembrane region" description="Helical" evidence="1">
    <location>
        <begin position="148"/>
        <end position="166"/>
    </location>
</feature>
<reference evidence="13 14" key="1">
    <citation type="submission" date="2015-03" db="EMBL/GenBank/DDBJ databases">
        <authorList>
            <consortium name="Pathogen Informatics"/>
            <person name="Murphy D."/>
        </authorList>
    </citation>
    <scope>NUCLEOTIDE SEQUENCE [LARGE SCALE GENOMIC DNA]</scope>
    <source>
        <strain evidence="3 14">0310</strain>
        <strain evidence="2">SMRU328</strain>
        <strain evidence="13">type strain: N</strain>
    </source>
</reference>
<dbReference type="EMBL" id="WNHS01000001">
    <property type="protein sequence ID" value="MTW23360.1"/>
    <property type="molecule type" value="Genomic_DNA"/>
</dbReference>
<dbReference type="EMBL" id="WNHJ01000002">
    <property type="protein sequence ID" value="MTV62010.1"/>
    <property type="molecule type" value="Genomic_DNA"/>
</dbReference>
<dbReference type="Proteomes" id="UP000437160">
    <property type="component" value="Unassembled WGS sequence"/>
</dbReference>
<evidence type="ECO:0000313" key="17">
    <source>
        <dbReference type="Proteomes" id="UP000437160"/>
    </source>
</evidence>
<dbReference type="Proteomes" id="UP000042745">
    <property type="component" value="Unassembled WGS sequence"/>
</dbReference>
<evidence type="ECO:0000313" key="18">
    <source>
        <dbReference type="Proteomes" id="UP000467349"/>
    </source>
</evidence>
<evidence type="ECO:0000313" key="12">
    <source>
        <dbReference type="EMBL" id="VSJ52386.1"/>
    </source>
</evidence>
<dbReference type="EMBL" id="CABBZR010000006">
    <property type="protein sequence ID" value="VSJ52386.1"/>
    <property type="molecule type" value="Genomic_DNA"/>
</dbReference>
<keyword evidence="1" id="KW-0812">Transmembrane</keyword>
<dbReference type="NCBIfam" id="TIGR00341">
    <property type="entry name" value="TIGR00341 family protein"/>
    <property type="match status" value="1"/>
</dbReference>
<dbReference type="Proteomes" id="UP000467349">
    <property type="component" value="Unassembled WGS sequence"/>
</dbReference>
<reference evidence="11 16" key="3">
    <citation type="submission" date="2019-07" db="EMBL/GenBank/DDBJ databases">
        <authorList>
            <person name="Mohale T."/>
        </authorList>
    </citation>
    <scope>NUCLEOTIDE SEQUENCE [LARGE SCALE GENOMIC DNA]</scope>
    <source>
        <strain evidence="11 16">NTPn 59</strain>
    </source>
</reference>
<evidence type="ECO:0000313" key="11">
    <source>
        <dbReference type="EMBL" id="TVX65634.1"/>
    </source>
</evidence>
<name>A0A064BYA0_STREE</name>
<dbReference type="Proteomes" id="UP000474228">
    <property type="component" value="Unassembled WGS sequence"/>
</dbReference>
<evidence type="ECO:0000313" key="15">
    <source>
        <dbReference type="Proteomes" id="UP000314170"/>
    </source>
</evidence>
<dbReference type="OMA" id="FINTVFI"/>
<evidence type="ECO:0000313" key="21">
    <source>
        <dbReference type="Proteomes" id="UP000476212"/>
    </source>
</evidence>
<feature type="transmembrane region" description="Helical" evidence="1">
    <location>
        <begin position="216"/>
        <end position="237"/>
    </location>
</feature>
<dbReference type="PANTHER" id="PTHR20992">
    <property type="entry name" value="AT15442P-RELATED"/>
    <property type="match status" value="1"/>
</dbReference>
<dbReference type="EMBL" id="CMWB01000025">
    <property type="protein sequence ID" value="CKJ21409.1"/>
    <property type="molecule type" value="Genomic_DNA"/>
</dbReference>
<feature type="transmembrane region" description="Helical" evidence="1">
    <location>
        <begin position="118"/>
        <end position="136"/>
    </location>
</feature>
<proteinExistence type="predicted"/>
<feature type="transmembrane region" description="Helical" evidence="1">
    <location>
        <begin position="172"/>
        <end position="195"/>
    </location>
</feature>
<reference evidence="17 18" key="4">
    <citation type="submission" date="2019-11" db="EMBL/GenBank/DDBJ databases">
        <title>Growth characteristics of pneumococcus vary with the chemical composition of the capsule and with environmental conditions.</title>
        <authorList>
            <person name="Tothpal A."/>
            <person name="Desobry K."/>
            <person name="Joshi S."/>
            <person name="Wyllie A.L."/>
            <person name="Weinberger D.M."/>
        </authorList>
    </citation>
    <scope>NUCLEOTIDE SEQUENCE [LARGE SCALE GENOMIC DNA]</scope>
    <source>
        <strain evidence="4">Pnumococcus09N</strain>
        <strain evidence="18">pnumococcus09N</strain>
        <strain evidence="6">Pnumococcus10A</strain>
        <strain evidence="21">pnumococcus15C</strain>
        <strain evidence="8">Pnumococcus15C</strain>
        <strain evidence="17">pnumococcus19F</strain>
        <strain evidence="9">Pnumococcus19F</strain>
        <strain evidence="20">pnumococcus22F</strain>
        <strain evidence="5">Pnumococcus22F</strain>
        <strain evidence="10">Pnumococcus23A</strain>
        <strain evidence="22">pnumococcus23A</strain>
        <strain evidence="19">pnumococcus35B</strain>
        <strain evidence="7">Pnumococcus35B</strain>
    </source>
</reference>
<dbReference type="EMBL" id="WNIB01000001">
    <property type="protein sequence ID" value="MTV88979.1"/>
    <property type="molecule type" value="Genomic_DNA"/>
</dbReference>
<evidence type="ECO:0000313" key="22">
    <source>
        <dbReference type="Proteomes" id="UP000490982"/>
    </source>
</evidence>
<feature type="transmembrane region" description="Helical" evidence="1">
    <location>
        <begin position="27"/>
        <end position="43"/>
    </location>
</feature>
<dbReference type="Proteomes" id="UP000314170">
    <property type="component" value="Unassembled WGS sequence"/>
</dbReference>
<evidence type="ECO:0000313" key="9">
    <source>
        <dbReference type="EMBL" id="MTV97665.1"/>
    </source>
</evidence>
<evidence type="ECO:0000313" key="6">
    <source>
        <dbReference type="EMBL" id="MTV75903.1"/>
    </source>
</evidence>
<dbReference type="Pfam" id="PF04087">
    <property type="entry name" value="DUF389"/>
    <property type="match status" value="1"/>
</dbReference>
<dbReference type="EMBL" id="WNHU01000023">
    <property type="protein sequence ID" value="MTV43089.1"/>
    <property type="molecule type" value="Genomic_DNA"/>
</dbReference>
<protein>
    <submittedName>
        <fullName evidence="2">Membrane protein</fullName>
    </submittedName>
    <submittedName>
        <fullName evidence="11">TIGR00341 family protein</fullName>
    </submittedName>
</protein>
<evidence type="ECO:0000256" key="1">
    <source>
        <dbReference type="SAM" id="Phobius"/>
    </source>
</evidence>
<evidence type="ECO:0000313" key="20">
    <source>
        <dbReference type="Proteomes" id="UP000474228"/>
    </source>
</evidence>
<dbReference type="Proteomes" id="UP000469505">
    <property type="component" value="Unassembled WGS sequence"/>
</dbReference>
<evidence type="ECO:0000313" key="16">
    <source>
        <dbReference type="Proteomes" id="UP000315060"/>
    </source>
</evidence>
<evidence type="ECO:0000313" key="10">
    <source>
        <dbReference type="EMBL" id="MTW23360.1"/>
    </source>
</evidence>
<reference evidence="12 15" key="2">
    <citation type="submission" date="2019-04" db="EMBL/GenBank/DDBJ databases">
        <authorList>
            <consortium name="Pathogen Informatics"/>
        </authorList>
    </citation>
    <scope>NUCLEOTIDE SEQUENCE [LARGE SCALE GENOMIC DNA]</scope>
    <source>
        <strain evidence="12 15">GPSC38</strain>
    </source>
</reference>
<dbReference type="PANTHER" id="PTHR20992:SF9">
    <property type="entry name" value="AT15442P-RELATED"/>
    <property type="match status" value="1"/>
</dbReference>
<dbReference type="InterPro" id="IPR005240">
    <property type="entry name" value="DUF389"/>
</dbReference>
<dbReference type="AlphaFoldDB" id="A0A064BYA0"/>
<organism evidence="11 16">
    <name type="scientific">Streptococcus pneumoniae</name>
    <dbReference type="NCBI Taxonomy" id="1313"/>
    <lineage>
        <taxon>Bacteria</taxon>
        <taxon>Bacillati</taxon>
        <taxon>Bacillota</taxon>
        <taxon>Bacilli</taxon>
        <taxon>Lactobacillales</taxon>
        <taxon>Streptococcaceae</taxon>
        <taxon>Streptococcus</taxon>
    </lineage>
</organism>
<dbReference type="Proteomes" id="UP000315060">
    <property type="component" value="Unassembled WGS sequence"/>
</dbReference>
<dbReference type="EMBL" id="CKGU01000032">
    <property type="protein sequence ID" value="CIS75213.1"/>
    <property type="molecule type" value="Genomic_DNA"/>
</dbReference>
<accession>A0A064BYA0</accession>
<dbReference type="RefSeq" id="WP_001812957.1">
    <property type="nucleotide sequence ID" value="NZ_AP019192.2"/>
</dbReference>
<evidence type="ECO:0000313" key="14">
    <source>
        <dbReference type="Proteomes" id="UP000045541"/>
    </source>
</evidence>
<evidence type="ECO:0000313" key="8">
    <source>
        <dbReference type="EMBL" id="MTV88979.1"/>
    </source>
</evidence>
<evidence type="ECO:0000313" key="5">
    <source>
        <dbReference type="EMBL" id="MTV62010.1"/>
    </source>
</evidence>
<dbReference type="Proteomes" id="UP000490982">
    <property type="component" value="Unassembled WGS sequence"/>
</dbReference>
<feature type="transmembrane region" description="Helical" evidence="1">
    <location>
        <begin position="49"/>
        <end position="72"/>
    </location>
</feature>
<sequence length="347" mass="38825">MTNNKLYSLIEFRNKIYEELELSRSDLAILLCAMLIASIGLNMDSTPVIIGAMLISPLMTPILGVGLSLAIFDFKLLRKSFKILAIQILASLIASTLYFYLSPISYASSEIVARTSPTIWDVLIAFVGGIAGIIGARKKETNNIVPGVAIATALMPPLCTVGYAIASANLKFIIGSSYLFLINCSFIVIATYIGVRLMMVKKHYFKDNEEDSKMRRILLLVAVLLMIPSFISATTLVRETLKKESLKKFISEQFQGYNILKKTYSKKTHTLKLTISGNYLTEEELDMISSKRGDYGLSDVSVQVSQLSDSEQLSKEELVEYFFQYIKDKEAKEKEKANKFDTESEEQ</sequence>
<dbReference type="EMBL" id="WNHN01000002">
    <property type="protein sequence ID" value="MTV75903.1"/>
    <property type="molecule type" value="Genomic_DNA"/>
</dbReference>